<feature type="region of interest" description="Disordered" evidence="1">
    <location>
        <begin position="137"/>
        <end position="228"/>
    </location>
</feature>
<organism evidence="4 5">
    <name type="scientific">Magnaporthiopsis poae (strain ATCC 64411 / 73-15)</name>
    <name type="common">Kentucky bluegrass fungus</name>
    <name type="synonym">Magnaporthe poae</name>
    <dbReference type="NCBI Taxonomy" id="644358"/>
    <lineage>
        <taxon>Eukaryota</taxon>
        <taxon>Fungi</taxon>
        <taxon>Dikarya</taxon>
        <taxon>Ascomycota</taxon>
        <taxon>Pezizomycotina</taxon>
        <taxon>Sordariomycetes</taxon>
        <taxon>Sordariomycetidae</taxon>
        <taxon>Magnaporthales</taxon>
        <taxon>Magnaporthaceae</taxon>
        <taxon>Magnaporthiopsis</taxon>
    </lineage>
</organism>
<name>A0A0C4DWV8_MAGP6</name>
<feature type="region of interest" description="Disordered" evidence="1">
    <location>
        <begin position="78"/>
        <end position="99"/>
    </location>
</feature>
<feature type="compositionally biased region" description="Basic and acidic residues" evidence="1">
    <location>
        <begin position="208"/>
        <end position="217"/>
    </location>
</feature>
<feature type="chain" id="PRO_5009385394" evidence="2">
    <location>
        <begin position="23"/>
        <end position="228"/>
    </location>
</feature>
<reference evidence="4" key="5">
    <citation type="submission" date="2015-06" db="UniProtKB">
        <authorList>
            <consortium name="EnsemblFungi"/>
        </authorList>
    </citation>
    <scope>IDENTIFICATION</scope>
    <source>
        <strain evidence="4">ATCC 64411</strain>
    </source>
</reference>
<dbReference type="Proteomes" id="UP000011715">
    <property type="component" value="Unassembled WGS sequence"/>
</dbReference>
<protein>
    <submittedName>
        <fullName evidence="3 4">Uncharacterized protein</fullName>
    </submittedName>
</protein>
<evidence type="ECO:0000256" key="1">
    <source>
        <dbReference type="SAM" id="MobiDB-lite"/>
    </source>
</evidence>
<accession>A0A0C4DWV8</accession>
<reference evidence="3" key="2">
    <citation type="submission" date="2010-05" db="EMBL/GenBank/DDBJ databases">
        <title>The Genome Sequence of Magnaporthe poae strain ATCC 64411.</title>
        <authorList>
            <consortium name="The Broad Institute Genome Sequencing Platform"/>
            <consortium name="Broad Institute Genome Sequencing Center for Infectious Disease"/>
            <person name="Ma L.-J."/>
            <person name="Dead R."/>
            <person name="Young S."/>
            <person name="Zeng Q."/>
            <person name="Koehrsen M."/>
            <person name="Alvarado L."/>
            <person name="Berlin A."/>
            <person name="Chapman S.B."/>
            <person name="Chen Z."/>
            <person name="Freedman E."/>
            <person name="Gellesch M."/>
            <person name="Goldberg J."/>
            <person name="Griggs A."/>
            <person name="Gujja S."/>
            <person name="Heilman E.R."/>
            <person name="Heiman D."/>
            <person name="Hepburn T."/>
            <person name="Howarth C."/>
            <person name="Jen D."/>
            <person name="Larson L."/>
            <person name="Mehta T."/>
            <person name="Neiman D."/>
            <person name="Pearson M."/>
            <person name="Roberts A."/>
            <person name="Saif S."/>
            <person name="Shea T."/>
            <person name="Shenoy N."/>
            <person name="Sisk P."/>
            <person name="Stolte C."/>
            <person name="Sykes S."/>
            <person name="Walk T."/>
            <person name="White J."/>
            <person name="Yandava C."/>
            <person name="Haas B."/>
            <person name="Nusbaum C."/>
            <person name="Birren B."/>
        </authorList>
    </citation>
    <scope>NUCLEOTIDE SEQUENCE</scope>
    <source>
        <strain evidence="3">ATCC 64411</strain>
    </source>
</reference>
<gene>
    <name evidence="3" type="ORF">MAPG_04491</name>
</gene>
<evidence type="ECO:0000313" key="4">
    <source>
        <dbReference type="EnsemblFungi" id="MAPG_04491T0"/>
    </source>
</evidence>
<keyword evidence="2" id="KW-0732">Signal</keyword>
<evidence type="ECO:0000313" key="5">
    <source>
        <dbReference type="Proteomes" id="UP000011715"/>
    </source>
</evidence>
<reference evidence="5" key="1">
    <citation type="submission" date="2010-05" db="EMBL/GenBank/DDBJ databases">
        <title>The genome sequence of Magnaporthe poae strain ATCC 64411.</title>
        <authorList>
            <person name="Ma L.-J."/>
            <person name="Dead R."/>
            <person name="Young S."/>
            <person name="Zeng Q."/>
            <person name="Koehrsen M."/>
            <person name="Alvarado L."/>
            <person name="Berlin A."/>
            <person name="Chapman S.B."/>
            <person name="Chen Z."/>
            <person name="Freedman E."/>
            <person name="Gellesch M."/>
            <person name="Goldberg J."/>
            <person name="Griggs A."/>
            <person name="Gujja S."/>
            <person name="Heilman E.R."/>
            <person name="Heiman D."/>
            <person name="Hepburn T."/>
            <person name="Howarth C."/>
            <person name="Jen D."/>
            <person name="Larson L."/>
            <person name="Mehta T."/>
            <person name="Neiman D."/>
            <person name="Pearson M."/>
            <person name="Roberts A."/>
            <person name="Saif S."/>
            <person name="Shea T."/>
            <person name="Shenoy N."/>
            <person name="Sisk P."/>
            <person name="Stolte C."/>
            <person name="Sykes S."/>
            <person name="Walk T."/>
            <person name="White J."/>
            <person name="Yandava C."/>
            <person name="Haas B."/>
            <person name="Nusbaum C."/>
            <person name="Birren B."/>
        </authorList>
    </citation>
    <scope>NUCLEOTIDE SEQUENCE [LARGE SCALE GENOMIC DNA]</scope>
    <source>
        <strain evidence="5">ATCC 64411 / 73-15</strain>
    </source>
</reference>
<sequence>MMHSNTVAQVAVAMVMALPAFALPVGSGQATLAGLSPRNSPNCTYDKNGKPIKCTYISVIKPVSAGTIWLPGRPSTKPFDLPTGGDGSMYRKRDSKPPPCVFDKNDRLASKGPCSFTVKPKNPQVLAGTIWLPGRPVTNPFKLGTTGGDGSMYGKRDNAAEEAAEAEGAEEDAEALAVSSGQATPAGLSADSKHGKRDVSAGSKHGKRSDAAEKAAVVEEAEEGADLE</sequence>
<keyword evidence="5" id="KW-1185">Reference proteome</keyword>
<dbReference type="VEuPathDB" id="FungiDB:MAPG_04491"/>
<reference evidence="3" key="3">
    <citation type="submission" date="2011-03" db="EMBL/GenBank/DDBJ databases">
        <title>Annotation of Magnaporthe poae ATCC 64411.</title>
        <authorList>
            <person name="Ma L.-J."/>
            <person name="Dead R."/>
            <person name="Young S.K."/>
            <person name="Zeng Q."/>
            <person name="Gargeya S."/>
            <person name="Fitzgerald M."/>
            <person name="Haas B."/>
            <person name="Abouelleil A."/>
            <person name="Alvarado L."/>
            <person name="Arachchi H.M."/>
            <person name="Berlin A."/>
            <person name="Brown A."/>
            <person name="Chapman S.B."/>
            <person name="Chen Z."/>
            <person name="Dunbar C."/>
            <person name="Freedman E."/>
            <person name="Gearin G."/>
            <person name="Gellesch M."/>
            <person name="Goldberg J."/>
            <person name="Griggs A."/>
            <person name="Gujja S."/>
            <person name="Heiman D."/>
            <person name="Howarth C."/>
            <person name="Larson L."/>
            <person name="Lui A."/>
            <person name="MacDonald P.J.P."/>
            <person name="Mehta T."/>
            <person name="Montmayeur A."/>
            <person name="Murphy C."/>
            <person name="Neiman D."/>
            <person name="Pearson M."/>
            <person name="Priest M."/>
            <person name="Roberts A."/>
            <person name="Saif S."/>
            <person name="Shea T."/>
            <person name="Shenoy N."/>
            <person name="Sisk P."/>
            <person name="Stolte C."/>
            <person name="Sykes S."/>
            <person name="Yandava C."/>
            <person name="Wortman J."/>
            <person name="Nusbaum C."/>
            <person name="Birren B."/>
        </authorList>
    </citation>
    <scope>NUCLEOTIDE SEQUENCE</scope>
    <source>
        <strain evidence="3">ATCC 64411</strain>
    </source>
</reference>
<feature type="signal peptide" evidence="2">
    <location>
        <begin position="1"/>
        <end position="22"/>
    </location>
</feature>
<evidence type="ECO:0000256" key="2">
    <source>
        <dbReference type="SAM" id="SignalP"/>
    </source>
</evidence>
<feature type="compositionally biased region" description="Acidic residues" evidence="1">
    <location>
        <begin position="160"/>
        <end position="174"/>
    </location>
</feature>
<proteinExistence type="predicted"/>
<dbReference type="EnsemblFungi" id="MAPG_04491T0">
    <property type="protein sequence ID" value="MAPG_04491T0"/>
    <property type="gene ID" value="MAPG_04491"/>
</dbReference>
<feature type="compositionally biased region" description="Acidic residues" evidence="1">
    <location>
        <begin position="219"/>
        <end position="228"/>
    </location>
</feature>
<dbReference type="EMBL" id="GL876968">
    <property type="protein sequence ID" value="KLU85468.1"/>
    <property type="molecule type" value="Genomic_DNA"/>
</dbReference>
<dbReference type="AlphaFoldDB" id="A0A0C4DWV8"/>
<evidence type="ECO:0000313" key="3">
    <source>
        <dbReference type="EMBL" id="KLU85468.1"/>
    </source>
</evidence>
<reference evidence="4" key="4">
    <citation type="journal article" date="2015" name="G3 (Bethesda)">
        <title>Genome sequences of three phytopathogenic species of the Magnaporthaceae family of fungi.</title>
        <authorList>
            <person name="Okagaki L.H."/>
            <person name="Nunes C.C."/>
            <person name="Sailsbery J."/>
            <person name="Clay B."/>
            <person name="Brown D."/>
            <person name="John T."/>
            <person name="Oh Y."/>
            <person name="Young N."/>
            <person name="Fitzgerald M."/>
            <person name="Haas B.J."/>
            <person name="Zeng Q."/>
            <person name="Young S."/>
            <person name="Adiconis X."/>
            <person name="Fan L."/>
            <person name="Levin J.Z."/>
            <person name="Mitchell T.K."/>
            <person name="Okubara P.A."/>
            <person name="Farman M.L."/>
            <person name="Kohn L.M."/>
            <person name="Birren B."/>
            <person name="Ma L.-J."/>
            <person name="Dean R.A."/>
        </authorList>
    </citation>
    <scope>NUCLEOTIDE SEQUENCE</scope>
    <source>
        <strain evidence="4">ATCC 64411 / 73-15</strain>
    </source>
</reference>
<dbReference type="eggNOG" id="ENOG502RNFU">
    <property type="taxonomic scope" value="Eukaryota"/>
</dbReference>
<dbReference type="EMBL" id="ADBL01001059">
    <property type="status" value="NOT_ANNOTATED_CDS"/>
    <property type="molecule type" value="Genomic_DNA"/>
</dbReference>
<dbReference type="OrthoDB" id="10619459at2759"/>